<organism evidence="6 7">
    <name type="scientific">Trema orientale</name>
    <name type="common">Charcoal tree</name>
    <name type="synonym">Celtis orientalis</name>
    <dbReference type="NCBI Taxonomy" id="63057"/>
    <lineage>
        <taxon>Eukaryota</taxon>
        <taxon>Viridiplantae</taxon>
        <taxon>Streptophyta</taxon>
        <taxon>Embryophyta</taxon>
        <taxon>Tracheophyta</taxon>
        <taxon>Spermatophyta</taxon>
        <taxon>Magnoliopsida</taxon>
        <taxon>eudicotyledons</taxon>
        <taxon>Gunneridae</taxon>
        <taxon>Pentapetalae</taxon>
        <taxon>rosids</taxon>
        <taxon>fabids</taxon>
        <taxon>Rosales</taxon>
        <taxon>Cannabaceae</taxon>
        <taxon>Trema</taxon>
    </lineage>
</organism>
<evidence type="ECO:0000256" key="3">
    <source>
        <dbReference type="ARBA" id="ARBA00023265"/>
    </source>
</evidence>
<evidence type="ECO:0000313" key="7">
    <source>
        <dbReference type="Proteomes" id="UP000237000"/>
    </source>
</evidence>
<dbReference type="Proteomes" id="UP000237000">
    <property type="component" value="Unassembled WGS sequence"/>
</dbReference>
<dbReference type="InterPro" id="IPR000916">
    <property type="entry name" value="Bet_v_I/MLP"/>
</dbReference>
<dbReference type="GO" id="GO:0004864">
    <property type="term" value="F:protein phosphatase inhibitor activity"/>
    <property type="evidence" value="ECO:0007669"/>
    <property type="project" value="InterPro"/>
</dbReference>
<dbReference type="GO" id="GO:0009738">
    <property type="term" value="P:abscisic acid-activated signaling pathway"/>
    <property type="evidence" value="ECO:0007669"/>
    <property type="project" value="InterPro"/>
</dbReference>
<keyword evidence="3 4" id="KW-0568">Pathogenesis-related protein</keyword>
<evidence type="ECO:0000256" key="2">
    <source>
        <dbReference type="ARBA" id="ARBA00022821"/>
    </source>
</evidence>
<evidence type="ECO:0000259" key="5">
    <source>
        <dbReference type="SMART" id="SM01037"/>
    </source>
</evidence>
<comment type="caution">
    <text evidence="6">The sequence shown here is derived from an EMBL/GenBank/DDBJ whole genome shotgun (WGS) entry which is preliminary data.</text>
</comment>
<dbReference type="SMART" id="SM01037">
    <property type="entry name" value="Bet_v_1"/>
    <property type="match status" value="1"/>
</dbReference>
<dbReference type="CDD" id="cd07816">
    <property type="entry name" value="Bet_v1-like"/>
    <property type="match status" value="1"/>
</dbReference>
<dbReference type="SUPFAM" id="SSF55961">
    <property type="entry name" value="Bet v1-like"/>
    <property type="match status" value="1"/>
</dbReference>
<accession>A0A2P5ERR7</accession>
<dbReference type="AlphaFoldDB" id="A0A2P5ERR7"/>
<feature type="domain" description="Bet v I/Major latex protein" evidence="5">
    <location>
        <begin position="1"/>
        <end position="155"/>
    </location>
</feature>
<evidence type="ECO:0000256" key="1">
    <source>
        <dbReference type="ARBA" id="ARBA00009744"/>
    </source>
</evidence>
<keyword evidence="2 4" id="KW-0611">Plant defense</keyword>
<dbReference type="PANTHER" id="PTHR31213">
    <property type="entry name" value="OS08G0374000 PROTEIN-RELATED"/>
    <property type="match status" value="1"/>
</dbReference>
<comment type="similarity">
    <text evidence="1 4">Belongs to the BetVI family.</text>
</comment>
<reference evidence="7" key="1">
    <citation type="submission" date="2016-06" db="EMBL/GenBank/DDBJ databases">
        <title>Parallel loss of symbiosis genes in relatives of nitrogen-fixing non-legume Parasponia.</title>
        <authorList>
            <person name="Van Velzen R."/>
            <person name="Holmer R."/>
            <person name="Bu F."/>
            <person name="Rutten L."/>
            <person name="Van Zeijl A."/>
            <person name="Liu W."/>
            <person name="Santuari L."/>
            <person name="Cao Q."/>
            <person name="Sharma T."/>
            <person name="Shen D."/>
            <person name="Roswanjaya Y."/>
            <person name="Wardhani T."/>
            <person name="Kalhor M.S."/>
            <person name="Jansen J."/>
            <person name="Van den Hoogen J."/>
            <person name="Gungor B."/>
            <person name="Hartog M."/>
            <person name="Hontelez J."/>
            <person name="Verver J."/>
            <person name="Yang W.-C."/>
            <person name="Schijlen E."/>
            <person name="Repin R."/>
            <person name="Schilthuizen M."/>
            <person name="Schranz E."/>
            <person name="Heidstra R."/>
            <person name="Miyata K."/>
            <person name="Fedorova E."/>
            <person name="Kohlen W."/>
            <person name="Bisseling T."/>
            <person name="Smit S."/>
            <person name="Geurts R."/>
        </authorList>
    </citation>
    <scope>NUCLEOTIDE SEQUENCE [LARGE SCALE GENOMIC DNA]</scope>
    <source>
        <strain evidence="7">cv. RG33-2</strain>
    </source>
</reference>
<dbReference type="Gene3D" id="3.30.530.20">
    <property type="match status" value="1"/>
</dbReference>
<dbReference type="GO" id="GO:0005737">
    <property type="term" value="C:cytoplasm"/>
    <property type="evidence" value="ECO:0007669"/>
    <property type="project" value="TreeGrafter"/>
</dbReference>
<dbReference type="GO" id="GO:0006952">
    <property type="term" value="P:defense response"/>
    <property type="evidence" value="ECO:0007669"/>
    <property type="project" value="UniProtKB-KW"/>
</dbReference>
<gene>
    <name evidence="6" type="ORF">TorRG33x02_160410</name>
</gene>
<evidence type="ECO:0000256" key="4">
    <source>
        <dbReference type="RuleBase" id="RU000409"/>
    </source>
</evidence>
<dbReference type="PRINTS" id="PR00634">
    <property type="entry name" value="BETALLERGEN"/>
</dbReference>
<dbReference type="InParanoid" id="A0A2P5ERR7"/>
<dbReference type="GO" id="GO:0005634">
    <property type="term" value="C:nucleus"/>
    <property type="evidence" value="ECO:0007669"/>
    <property type="project" value="TreeGrafter"/>
</dbReference>
<dbReference type="OrthoDB" id="1858121at2759"/>
<dbReference type="FunFam" id="3.30.530.20:FF:000007">
    <property type="entry name" value="Major pollen allergen Bet v 1-A"/>
    <property type="match status" value="1"/>
</dbReference>
<dbReference type="EMBL" id="JXTC01000108">
    <property type="protein sequence ID" value="PON88212.1"/>
    <property type="molecule type" value="Genomic_DNA"/>
</dbReference>
<name>A0A2P5ERR7_TREOI</name>
<keyword evidence="7" id="KW-1185">Reference proteome</keyword>
<dbReference type="GO" id="GO:0038023">
    <property type="term" value="F:signaling receptor activity"/>
    <property type="evidence" value="ECO:0007669"/>
    <property type="project" value="InterPro"/>
</dbReference>
<dbReference type="PROSITE" id="PS00451">
    <property type="entry name" value="PATHOGENESIS_BETVI"/>
    <property type="match status" value="1"/>
</dbReference>
<dbReference type="Pfam" id="PF00407">
    <property type="entry name" value="Bet_v_1"/>
    <property type="match status" value="1"/>
</dbReference>
<dbReference type="PANTHER" id="PTHR31213:SF55">
    <property type="entry name" value="STRESS-INDUCED PROTEIN SAM22"/>
    <property type="match status" value="1"/>
</dbReference>
<protein>
    <submittedName>
        <fullName evidence="6">Bet v I type allergen</fullName>
    </submittedName>
</protein>
<sequence>MGVFTYETEFTSTISSARLFKAFVLDGDNLIPKIAPQAIKQVEILEGDGGPGTVKKITFGEGSSFNYVKHKVEAVDKDNFSHSYSLIEGDALTDKLEKISYETKLVDSPDGGSVIKTVSKYYTIGDAEIKEEDVKGGKEKAAQLFKLLEGYLNDHPDTYN</sequence>
<dbReference type="STRING" id="63057.A0A2P5ERR7"/>
<proteinExistence type="inferred from homology"/>
<evidence type="ECO:0000313" key="6">
    <source>
        <dbReference type="EMBL" id="PON88212.1"/>
    </source>
</evidence>
<dbReference type="InterPro" id="IPR024949">
    <property type="entry name" value="Bet_v_I_allergen"/>
</dbReference>
<dbReference type="InterPro" id="IPR023393">
    <property type="entry name" value="START-like_dom_sf"/>
</dbReference>
<dbReference type="InterPro" id="IPR050279">
    <property type="entry name" value="Plant_def-hormone_signal"/>
</dbReference>
<dbReference type="GO" id="GO:0010427">
    <property type="term" value="F:abscisic acid binding"/>
    <property type="evidence" value="ECO:0007669"/>
    <property type="project" value="InterPro"/>
</dbReference>